<dbReference type="Gene3D" id="1.20.58.1460">
    <property type="match status" value="1"/>
</dbReference>
<evidence type="ECO:0000259" key="1">
    <source>
        <dbReference type="Pfam" id="PF07848"/>
    </source>
</evidence>
<dbReference type="Pfam" id="PF08223">
    <property type="entry name" value="PaaX_C"/>
    <property type="match status" value="1"/>
</dbReference>
<evidence type="ECO:0000259" key="3">
    <source>
        <dbReference type="Pfam" id="PF20803"/>
    </source>
</evidence>
<dbReference type="InterPro" id="IPR036388">
    <property type="entry name" value="WH-like_DNA-bd_sf"/>
</dbReference>
<dbReference type="Gene3D" id="1.10.10.10">
    <property type="entry name" value="Winged helix-like DNA-binding domain superfamily/Winged helix DNA-binding domain"/>
    <property type="match status" value="1"/>
</dbReference>
<dbReference type="SUPFAM" id="SSF46785">
    <property type="entry name" value="Winged helix' DNA-binding domain"/>
    <property type="match status" value="1"/>
</dbReference>
<feature type="domain" description="Transcriptional repressor PaaX-like central Cas2-like" evidence="3">
    <location>
        <begin position="107"/>
        <end position="174"/>
    </location>
</feature>
<name>A0ABP4UA95_9MICO</name>
<dbReference type="EMBL" id="BAAAPL010000002">
    <property type="protein sequence ID" value="GAA1701616.1"/>
    <property type="molecule type" value="Genomic_DNA"/>
</dbReference>
<proteinExistence type="predicted"/>
<evidence type="ECO:0000259" key="2">
    <source>
        <dbReference type="Pfam" id="PF08223"/>
    </source>
</evidence>
<accession>A0ABP4UA95</accession>
<dbReference type="InterPro" id="IPR048846">
    <property type="entry name" value="PaaX-like_central"/>
</dbReference>
<dbReference type="InterPro" id="IPR036390">
    <property type="entry name" value="WH_DNA-bd_sf"/>
</dbReference>
<reference evidence="5" key="1">
    <citation type="journal article" date="2019" name="Int. J. Syst. Evol. Microbiol.">
        <title>The Global Catalogue of Microorganisms (GCM) 10K type strain sequencing project: providing services to taxonomists for standard genome sequencing and annotation.</title>
        <authorList>
            <consortium name="The Broad Institute Genomics Platform"/>
            <consortium name="The Broad Institute Genome Sequencing Center for Infectious Disease"/>
            <person name="Wu L."/>
            <person name="Ma J."/>
        </authorList>
    </citation>
    <scope>NUCLEOTIDE SEQUENCE [LARGE SCALE GENOMIC DNA]</scope>
    <source>
        <strain evidence="5">JCM 15577</strain>
    </source>
</reference>
<dbReference type="Pfam" id="PF20803">
    <property type="entry name" value="PaaX_M"/>
    <property type="match status" value="1"/>
</dbReference>
<sequence length="278" mass="30340">MMVTVSGVVAGRGRSPRSLVLALLGEYMLESEPQSVRAGLFIEVLEGAGVQPPATRSTLDRLEQTGMLGRERRGREVLFTLTSPGAAVLREATQRVRFPEPLHADGNGWTLVTFSVPEGQRTLRHRLRSTLTWEGFAPLRDGLWIAPGAVDLRRAMAALEGDLPAGTVVAFRAEELDGFPMGDGVRGAWDIEAIRAAHQSFIETWEDVSAEAVPSALTSRTMLVADWLALVRTDPGLPRELLGEAWPALQSLEIYRRLRSATEKSSAAEFARLVSASR</sequence>
<dbReference type="InterPro" id="IPR013225">
    <property type="entry name" value="PaaX_C"/>
</dbReference>
<dbReference type="Proteomes" id="UP001501690">
    <property type="component" value="Unassembled WGS sequence"/>
</dbReference>
<dbReference type="Pfam" id="PF07848">
    <property type="entry name" value="PaaX"/>
    <property type="match status" value="1"/>
</dbReference>
<dbReference type="PANTHER" id="PTHR30319">
    <property type="entry name" value="PHENYLACETIC ACID REGULATOR-RELATED TRANSCRIPTIONAL REPRESSOR"/>
    <property type="match status" value="1"/>
</dbReference>
<dbReference type="PIRSF" id="PIRSF020623">
    <property type="entry name" value="PaaX"/>
    <property type="match status" value="1"/>
</dbReference>
<organism evidence="4 5">
    <name type="scientific">Microbacterium sediminicola</name>
    <dbReference type="NCBI Taxonomy" id="415210"/>
    <lineage>
        <taxon>Bacteria</taxon>
        <taxon>Bacillati</taxon>
        <taxon>Actinomycetota</taxon>
        <taxon>Actinomycetes</taxon>
        <taxon>Micrococcales</taxon>
        <taxon>Microbacteriaceae</taxon>
        <taxon>Microbacterium</taxon>
    </lineage>
</organism>
<dbReference type="InterPro" id="IPR011965">
    <property type="entry name" value="PaaX_trns_reg"/>
</dbReference>
<dbReference type="Gene3D" id="3.30.70.2650">
    <property type="match status" value="1"/>
</dbReference>
<gene>
    <name evidence="4" type="ORF">GCM10009808_19530</name>
</gene>
<comment type="caution">
    <text evidence="4">The sequence shown here is derived from an EMBL/GenBank/DDBJ whole genome shotgun (WGS) entry which is preliminary data.</text>
</comment>
<dbReference type="PANTHER" id="PTHR30319:SF1">
    <property type="entry name" value="TRANSCRIPTIONAL REPRESSOR PAAX"/>
    <property type="match status" value="1"/>
</dbReference>
<evidence type="ECO:0000313" key="4">
    <source>
        <dbReference type="EMBL" id="GAA1701616.1"/>
    </source>
</evidence>
<evidence type="ECO:0000313" key="5">
    <source>
        <dbReference type="Proteomes" id="UP001501690"/>
    </source>
</evidence>
<protein>
    <submittedName>
        <fullName evidence="4">PaaX family transcriptional regulator C-terminal domain-containing protein</fullName>
    </submittedName>
</protein>
<dbReference type="InterPro" id="IPR012906">
    <property type="entry name" value="PaaX-like_N"/>
</dbReference>
<feature type="domain" description="Transcriptional repressor PaaX-like N-terminal" evidence="1">
    <location>
        <begin position="16"/>
        <end position="83"/>
    </location>
</feature>
<keyword evidence="5" id="KW-1185">Reference proteome</keyword>
<feature type="domain" description="Transcriptional repressor PaaX-like C-terminal" evidence="2">
    <location>
        <begin position="189"/>
        <end position="268"/>
    </location>
</feature>